<evidence type="ECO:0000256" key="1">
    <source>
        <dbReference type="SAM" id="Phobius"/>
    </source>
</evidence>
<evidence type="ECO:0000313" key="3">
    <source>
        <dbReference type="EMBL" id="UMM26535.1"/>
    </source>
</evidence>
<sequence>MVITRKRRDSNNTFFCTFVFFCQCLIILYLYKHLKNNAPLDLENVELKKMRLEAFKESEKIRKEILELSKQNETTQFYNSIKFEAFCPKKVRIGGDGDSGKVSCDPQKAKMDCTMLSLGLNDQIQFDEEIQKITDNRCKIVGADMAEQNQTTKEKYEKMRGQLFVGNIPDTLKMYRLMIDSESRDVEILKIDIESSEHEALEPFLKDYFVCQILIEIHGHPEKQLEMLRKLSRLGFRLFNLEPNPTCPICCEYSFINEMCMYRYQVTPLAILIP</sequence>
<feature type="transmembrane region" description="Helical" evidence="1">
    <location>
        <begin position="12"/>
        <end position="31"/>
    </location>
</feature>
<protein>
    <recommendedName>
        <fullName evidence="2">Methyltransferase domain-containing protein</fullName>
    </recommendedName>
</protein>
<dbReference type="InterPro" id="IPR025714">
    <property type="entry name" value="Methyltranfer_dom"/>
</dbReference>
<dbReference type="Proteomes" id="UP000829354">
    <property type="component" value="Chromosome IV"/>
</dbReference>
<reference evidence="3 4" key="1">
    <citation type="submission" date="2022-04" db="EMBL/GenBank/DDBJ databases">
        <title>Chromosome-level reference genomes for two strains of Caenorhabditis briggsae: an improved platform for comparative genomics.</title>
        <authorList>
            <person name="Stevens L."/>
            <person name="Andersen E."/>
        </authorList>
    </citation>
    <scope>NUCLEOTIDE SEQUENCE [LARGE SCALE GENOMIC DNA]</scope>
    <source>
        <strain evidence="3">VX34</strain>
        <tissue evidence="3">Whole-organism</tissue>
    </source>
</reference>
<evidence type="ECO:0000259" key="2">
    <source>
        <dbReference type="Pfam" id="PF13383"/>
    </source>
</evidence>
<organism evidence="3 4">
    <name type="scientific">Caenorhabditis briggsae</name>
    <dbReference type="NCBI Taxonomy" id="6238"/>
    <lineage>
        <taxon>Eukaryota</taxon>
        <taxon>Metazoa</taxon>
        <taxon>Ecdysozoa</taxon>
        <taxon>Nematoda</taxon>
        <taxon>Chromadorea</taxon>
        <taxon>Rhabditida</taxon>
        <taxon>Rhabditina</taxon>
        <taxon>Rhabditomorpha</taxon>
        <taxon>Rhabditoidea</taxon>
        <taxon>Rhabditidae</taxon>
        <taxon>Peloderinae</taxon>
        <taxon>Caenorhabditis</taxon>
    </lineage>
</organism>
<keyword evidence="1" id="KW-0472">Membrane</keyword>
<dbReference type="EMBL" id="CP092623">
    <property type="protein sequence ID" value="UMM26535.1"/>
    <property type="molecule type" value="Genomic_DNA"/>
</dbReference>
<keyword evidence="1" id="KW-1133">Transmembrane helix</keyword>
<gene>
    <name evidence="3" type="ORF">L5515_010192</name>
</gene>
<dbReference type="PANTHER" id="PTHR32026:SF9">
    <property type="entry name" value="METHYLTRANSFERASE DOMAIN-CONTAINING PROTEIN"/>
    <property type="match status" value="1"/>
</dbReference>
<dbReference type="AlphaFoldDB" id="A0AAE9JDT8"/>
<keyword evidence="4" id="KW-1185">Reference proteome</keyword>
<dbReference type="InterPro" id="IPR029063">
    <property type="entry name" value="SAM-dependent_MTases_sf"/>
</dbReference>
<accession>A0AAE9JDT8</accession>
<dbReference type="Pfam" id="PF13383">
    <property type="entry name" value="Methyltransf_22"/>
    <property type="match status" value="1"/>
</dbReference>
<dbReference type="InterPro" id="IPR026913">
    <property type="entry name" value="METTL24"/>
</dbReference>
<dbReference type="SUPFAM" id="SSF53335">
    <property type="entry name" value="S-adenosyl-L-methionine-dependent methyltransferases"/>
    <property type="match status" value="1"/>
</dbReference>
<proteinExistence type="predicted"/>
<name>A0AAE9JDT8_CAEBR</name>
<dbReference type="PANTHER" id="PTHR32026">
    <property type="entry name" value="METHYLTRANSFERASE-LIKE PROTEIN 24"/>
    <property type="match status" value="1"/>
</dbReference>
<feature type="domain" description="Methyltransferase" evidence="2">
    <location>
        <begin position="41"/>
        <end position="256"/>
    </location>
</feature>
<keyword evidence="1" id="KW-0812">Transmembrane</keyword>
<evidence type="ECO:0000313" key="4">
    <source>
        <dbReference type="Proteomes" id="UP000829354"/>
    </source>
</evidence>